<evidence type="ECO:0000256" key="1">
    <source>
        <dbReference type="ARBA" id="ARBA00004479"/>
    </source>
</evidence>
<keyword evidence="4" id="KW-1133">Transmembrane helix</keyword>
<evidence type="ECO:0000259" key="7">
    <source>
        <dbReference type="PROSITE" id="PS50011"/>
    </source>
</evidence>
<accession>A0AAD2AF35</accession>
<dbReference type="Proteomes" id="UP000834106">
    <property type="component" value="Chromosome 23"/>
</dbReference>
<evidence type="ECO:0000256" key="3">
    <source>
        <dbReference type="ARBA" id="ARBA00022729"/>
    </source>
</evidence>
<evidence type="ECO:0000256" key="6">
    <source>
        <dbReference type="ARBA" id="ARBA00037847"/>
    </source>
</evidence>
<evidence type="ECO:0000256" key="2">
    <source>
        <dbReference type="ARBA" id="ARBA00022692"/>
    </source>
</evidence>
<dbReference type="GO" id="GO:0012505">
    <property type="term" value="C:endomembrane system"/>
    <property type="evidence" value="ECO:0007669"/>
    <property type="project" value="UniProtKB-SubCell"/>
</dbReference>
<dbReference type="GO" id="GO:0005524">
    <property type="term" value="F:ATP binding"/>
    <property type="evidence" value="ECO:0007669"/>
    <property type="project" value="InterPro"/>
</dbReference>
<dbReference type="PROSITE" id="PS50011">
    <property type="entry name" value="PROTEIN_KINASE_DOM"/>
    <property type="match status" value="1"/>
</dbReference>
<proteinExistence type="predicted"/>
<dbReference type="InterPro" id="IPR001245">
    <property type="entry name" value="Ser-Thr/Tyr_kinase_cat_dom"/>
</dbReference>
<reference evidence="8" key="1">
    <citation type="submission" date="2023-05" db="EMBL/GenBank/DDBJ databases">
        <authorList>
            <person name="Huff M."/>
        </authorList>
    </citation>
    <scope>NUCLEOTIDE SEQUENCE</scope>
</reference>
<evidence type="ECO:0000256" key="4">
    <source>
        <dbReference type="ARBA" id="ARBA00022989"/>
    </source>
</evidence>
<dbReference type="Pfam" id="PF07714">
    <property type="entry name" value="PK_Tyr_Ser-Thr"/>
    <property type="match status" value="1"/>
</dbReference>
<gene>
    <name evidence="8" type="ORF">FPE_LOCUS34320</name>
</gene>
<keyword evidence="2" id="KW-0812">Transmembrane</keyword>
<protein>
    <recommendedName>
        <fullName evidence="7">Protein kinase domain-containing protein</fullName>
    </recommendedName>
</protein>
<dbReference type="InterPro" id="IPR000719">
    <property type="entry name" value="Prot_kinase_dom"/>
</dbReference>
<dbReference type="Gene3D" id="3.30.200.20">
    <property type="entry name" value="Phosphorylase Kinase, domain 1"/>
    <property type="match status" value="1"/>
</dbReference>
<dbReference type="PANTHER" id="PTHR46084:SF14">
    <property type="entry name" value="PROTEIN KINASE DOMAIN-CONTAINING PROTEIN"/>
    <property type="match status" value="1"/>
</dbReference>
<keyword evidence="3" id="KW-0732">Signal</keyword>
<organism evidence="8 9">
    <name type="scientific">Fraxinus pennsylvanica</name>
    <dbReference type="NCBI Taxonomy" id="56036"/>
    <lineage>
        <taxon>Eukaryota</taxon>
        <taxon>Viridiplantae</taxon>
        <taxon>Streptophyta</taxon>
        <taxon>Embryophyta</taxon>
        <taxon>Tracheophyta</taxon>
        <taxon>Spermatophyta</taxon>
        <taxon>Magnoliopsida</taxon>
        <taxon>eudicotyledons</taxon>
        <taxon>Gunneridae</taxon>
        <taxon>Pentapetalae</taxon>
        <taxon>asterids</taxon>
        <taxon>lamiids</taxon>
        <taxon>Lamiales</taxon>
        <taxon>Oleaceae</taxon>
        <taxon>Oleeae</taxon>
        <taxon>Fraxinus</taxon>
    </lineage>
</organism>
<comment type="subcellular location">
    <subcellularLocation>
        <location evidence="6">Endomembrane system</location>
        <topology evidence="6">Single-pass membrane protein</topology>
    </subcellularLocation>
    <subcellularLocation>
        <location evidence="1">Membrane</location>
        <topology evidence="1">Single-pass type I membrane protein</topology>
    </subcellularLocation>
</comment>
<evidence type="ECO:0000313" key="9">
    <source>
        <dbReference type="Proteomes" id="UP000834106"/>
    </source>
</evidence>
<dbReference type="EMBL" id="OU503058">
    <property type="protein sequence ID" value="CAI9786890.1"/>
    <property type="molecule type" value="Genomic_DNA"/>
</dbReference>
<feature type="domain" description="Protein kinase" evidence="7">
    <location>
        <begin position="1"/>
        <end position="218"/>
    </location>
</feature>
<keyword evidence="5" id="KW-0472">Membrane</keyword>
<sequence length="218" mass="25071">MSAKDWSKNLEAQFRNKIDTLSKLNHRNFVNLIGYCEEVEPFTRMMVFEYASNGTLFEHLHRYTWKGAGSCSSPPMTHKNLQSSSVYLTEDYAAKISDFGFWNEVTATKMGPANKELLETPLVEPESNVYSFGLILFEIITGRLPYSVGNGFVVDWILDCLRQERPLREVVDPTLKSFNEQQLEKLLQLYPNYLLFGGLNLRSYHLNQPKRLGRAGCK</sequence>
<dbReference type="Gene3D" id="1.10.510.10">
    <property type="entry name" value="Transferase(Phosphotransferase) domain 1"/>
    <property type="match status" value="1"/>
</dbReference>
<dbReference type="PANTHER" id="PTHR46084">
    <property type="entry name" value="PROTEIN MALE DISCOVERER 2"/>
    <property type="match status" value="1"/>
</dbReference>
<evidence type="ECO:0000256" key="5">
    <source>
        <dbReference type="ARBA" id="ARBA00023136"/>
    </source>
</evidence>
<dbReference type="InterPro" id="IPR011009">
    <property type="entry name" value="Kinase-like_dom_sf"/>
</dbReference>
<evidence type="ECO:0000313" key="8">
    <source>
        <dbReference type="EMBL" id="CAI9786890.1"/>
    </source>
</evidence>
<dbReference type="GO" id="GO:0004672">
    <property type="term" value="F:protein kinase activity"/>
    <property type="evidence" value="ECO:0007669"/>
    <property type="project" value="InterPro"/>
</dbReference>
<dbReference type="SUPFAM" id="SSF56112">
    <property type="entry name" value="Protein kinase-like (PK-like)"/>
    <property type="match status" value="1"/>
</dbReference>
<keyword evidence="9" id="KW-1185">Reference proteome</keyword>
<dbReference type="AlphaFoldDB" id="A0AAD2AF35"/>
<name>A0AAD2AF35_9LAMI</name>